<accession>A0ABN6L5T1</accession>
<feature type="domain" description="ABC1 atypical kinase-like" evidence="3">
    <location>
        <begin position="94"/>
        <end position="335"/>
    </location>
</feature>
<sequence length="554" mass="63373">MTTSKNQRIGQIISILIKYGFEDFIAHSRIKELIVATPIIKKTVDQEALTLTRAKRVRLTAEELGPTFVKLAQIMSNRPDLLPEDWVTELAKCQKDSTPVPNWDIKAFISQNLKKPCDQVFRYVNPVPIACGSIAQAHHAIHQDGTEMVLKLQRPNIRKTIEADLDILTLIAGQMEKNTELFSSLKPLTLIESFRKHMREELDFLHESRNIQAFYQQHKDSSKVVSPKVYKTLTTPTLLAMEKMEGTHIDLWVAEDEQQKQRMIKNMIDSFFTQIIENGFFHADPHAGNIMIQEHAVICFLDFGNMGRLTQLQRDVLSRLLFQFLQKDSRRVAKTVRSIAISHEIHNIQDFEQDCESILFQLEGELSDLKIAVFVKDFTRIIYKYRVQLPPFLHAVFRTIIILEGMGHKIDPHFHVTDQLKPYLRKIIVNQVNFENITKDGISNILYGLQMLKNLPEDIADLVESAKAGDFKVDVQLHGLESFRKTIDSAANSVSLAIIIAAIIIGSSVIVFAQIPPLIYDIPILGFIGFFLSSVLGFYMVLNILRRDKKQKDK</sequence>
<keyword evidence="2" id="KW-0812">Transmembrane</keyword>
<keyword evidence="2" id="KW-1133">Transmembrane helix</keyword>
<dbReference type="InterPro" id="IPR011009">
    <property type="entry name" value="Kinase-like_dom_sf"/>
</dbReference>
<name>A0ABN6L5T1_9BACT</name>
<dbReference type="CDD" id="cd05121">
    <property type="entry name" value="ABC1_ADCK3-like"/>
    <property type="match status" value="1"/>
</dbReference>
<dbReference type="PANTHER" id="PTHR10566">
    <property type="entry name" value="CHAPERONE-ACTIVITY OF BC1 COMPLEX CABC1 -RELATED"/>
    <property type="match status" value="1"/>
</dbReference>
<dbReference type="InterPro" id="IPR050154">
    <property type="entry name" value="UbiB_kinase"/>
</dbReference>
<comment type="similarity">
    <text evidence="1">Belongs to the protein kinase superfamily. ADCK protein kinase family.</text>
</comment>
<reference evidence="4 5" key="1">
    <citation type="submission" date="2021-12" db="EMBL/GenBank/DDBJ databases">
        <title>Genome sequencing of bacteria with rrn-lacking chromosome and rrn-plasmid.</title>
        <authorList>
            <person name="Anda M."/>
            <person name="Iwasaki W."/>
        </authorList>
    </citation>
    <scope>NUCLEOTIDE SEQUENCE [LARGE SCALE GENOMIC DNA]</scope>
    <source>
        <strain evidence="4 5">NBRC 101262</strain>
    </source>
</reference>
<dbReference type="Pfam" id="PF03109">
    <property type="entry name" value="ABC1"/>
    <property type="match status" value="1"/>
</dbReference>
<dbReference type="RefSeq" id="WP_338397722.1">
    <property type="nucleotide sequence ID" value="NZ_AP025292.1"/>
</dbReference>
<feature type="transmembrane region" description="Helical" evidence="2">
    <location>
        <begin position="494"/>
        <end position="516"/>
    </location>
</feature>
<gene>
    <name evidence="4" type="ORF">PEPS_08100</name>
</gene>
<evidence type="ECO:0000313" key="4">
    <source>
        <dbReference type="EMBL" id="BDC98529.1"/>
    </source>
</evidence>
<keyword evidence="4" id="KW-0830">Ubiquinone</keyword>
<keyword evidence="2" id="KW-0472">Membrane</keyword>
<feature type="transmembrane region" description="Helical" evidence="2">
    <location>
        <begin position="522"/>
        <end position="545"/>
    </location>
</feature>
<evidence type="ECO:0000313" key="5">
    <source>
        <dbReference type="Proteomes" id="UP001354989"/>
    </source>
</evidence>
<dbReference type="EMBL" id="AP025292">
    <property type="protein sequence ID" value="BDC98529.1"/>
    <property type="molecule type" value="Genomic_DNA"/>
</dbReference>
<organism evidence="4 5">
    <name type="scientific">Persicobacter psychrovividus</name>
    <dbReference type="NCBI Taxonomy" id="387638"/>
    <lineage>
        <taxon>Bacteria</taxon>
        <taxon>Pseudomonadati</taxon>
        <taxon>Bacteroidota</taxon>
        <taxon>Cytophagia</taxon>
        <taxon>Cytophagales</taxon>
        <taxon>Persicobacteraceae</taxon>
        <taxon>Persicobacter</taxon>
    </lineage>
</organism>
<dbReference type="InterPro" id="IPR004147">
    <property type="entry name" value="ABC1_dom"/>
</dbReference>
<proteinExistence type="inferred from homology"/>
<dbReference type="SUPFAM" id="SSF56112">
    <property type="entry name" value="Protein kinase-like (PK-like)"/>
    <property type="match status" value="1"/>
</dbReference>
<protein>
    <submittedName>
        <fullName evidence="4">Ubiquinone biosynthesis protein UbiB</fullName>
    </submittedName>
</protein>
<evidence type="ECO:0000256" key="1">
    <source>
        <dbReference type="ARBA" id="ARBA00009670"/>
    </source>
</evidence>
<dbReference type="Proteomes" id="UP001354989">
    <property type="component" value="Chromosome"/>
</dbReference>
<evidence type="ECO:0000256" key="2">
    <source>
        <dbReference type="SAM" id="Phobius"/>
    </source>
</evidence>
<dbReference type="PANTHER" id="PTHR10566:SF113">
    <property type="entry name" value="PROTEIN ACTIVITY OF BC1 COMPLEX KINASE 7, CHLOROPLASTIC"/>
    <property type="match status" value="1"/>
</dbReference>
<keyword evidence="5" id="KW-1185">Reference proteome</keyword>
<evidence type="ECO:0000259" key="3">
    <source>
        <dbReference type="Pfam" id="PF03109"/>
    </source>
</evidence>